<dbReference type="InterPro" id="IPR011990">
    <property type="entry name" value="TPR-like_helical_dom_sf"/>
</dbReference>
<dbReference type="InterPro" id="IPR029044">
    <property type="entry name" value="Nucleotide-diphossugar_trans"/>
</dbReference>
<dbReference type="SUPFAM" id="SSF53448">
    <property type="entry name" value="Nucleotide-diphospho-sugar transferases"/>
    <property type="match status" value="2"/>
</dbReference>
<evidence type="ECO:0000313" key="2">
    <source>
        <dbReference type="EMBL" id="GBR77198.1"/>
    </source>
</evidence>
<dbReference type="SUPFAM" id="SSF48452">
    <property type="entry name" value="TPR-like"/>
    <property type="match status" value="1"/>
</dbReference>
<keyword evidence="2" id="KW-0808">Transferase</keyword>
<evidence type="ECO:0000259" key="1">
    <source>
        <dbReference type="Pfam" id="PF00535"/>
    </source>
</evidence>
<reference evidence="2 3" key="1">
    <citation type="journal article" date="2019" name="ISME J.">
        <title>Genome analyses of uncultured TG2/ZB3 bacteria in 'Margulisbacteria' specifically attached to ectosymbiotic spirochetes of protists in the termite gut.</title>
        <authorList>
            <person name="Utami Y.D."/>
            <person name="Kuwahara H."/>
            <person name="Igai K."/>
            <person name="Murakami T."/>
            <person name="Sugaya K."/>
            <person name="Morikawa T."/>
            <person name="Nagura Y."/>
            <person name="Yuki M."/>
            <person name="Deevong P."/>
            <person name="Inoue T."/>
            <person name="Kihara K."/>
            <person name="Lo N."/>
            <person name="Yamada A."/>
            <person name="Ohkuma M."/>
            <person name="Hongoh Y."/>
        </authorList>
    </citation>
    <scope>NUCLEOTIDE SEQUENCE [LARGE SCALE GENOMIC DNA]</scope>
    <source>
        <strain evidence="2">NkOx7-02</strain>
    </source>
</reference>
<dbReference type="EMBL" id="BGZO01000135">
    <property type="protein sequence ID" value="GBR77198.1"/>
    <property type="molecule type" value="Genomic_DNA"/>
</dbReference>
<name>A0A388TK20_9BACT</name>
<feature type="non-terminal residue" evidence="2">
    <location>
        <position position="1"/>
    </location>
</feature>
<proteinExistence type="predicted"/>
<organism evidence="2 3">
    <name type="scientific">Candidatus Termititenax persephonae</name>
    <dbReference type="NCBI Taxonomy" id="2218525"/>
    <lineage>
        <taxon>Bacteria</taxon>
        <taxon>Bacillati</taxon>
        <taxon>Candidatus Margulisiibacteriota</taxon>
        <taxon>Candidatus Termititenacia</taxon>
        <taxon>Candidatus Termititenacales</taxon>
        <taxon>Candidatus Termititenacaceae</taxon>
        <taxon>Candidatus Termititenax</taxon>
    </lineage>
</organism>
<dbReference type="PANTHER" id="PTHR43630">
    <property type="entry name" value="POLY-BETA-1,6-N-ACETYL-D-GLUCOSAMINE SYNTHASE"/>
    <property type="match status" value="1"/>
</dbReference>
<dbReference type="PANTHER" id="PTHR43630:SF2">
    <property type="entry name" value="GLYCOSYLTRANSFERASE"/>
    <property type="match status" value="1"/>
</dbReference>
<accession>A0A388TK20</accession>
<dbReference type="InterPro" id="IPR001173">
    <property type="entry name" value="Glyco_trans_2-like"/>
</dbReference>
<dbReference type="Pfam" id="PF00535">
    <property type="entry name" value="Glycos_transf_2"/>
    <property type="match status" value="1"/>
</dbReference>
<protein>
    <submittedName>
        <fullName evidence="2">Glycosyl transferase group 2</fullName>
    </submittedName>
</protein>
<comment type="caution">
    <text evidence="2">The sequence shown here is derived from an EMBL/GenBank/DDBJ whole genome shotgun (WGS) entry which is preliminary data.</text>
</comment>
<dbReference type="GO" id="GO:0016740">
    <property type="term" value="F:transferase activity"/>
    <property type="evidence" value="ECO:0007669"/>
    <property type="project" value="UniProtKB-KW"/>
</dbReference>
<dbReference type="Gene3D" id="3.90.550.10">
    <property type="entry name" value="Spore Coat Polysaccharide Biosynthesis Protein SpsA, Chain A"/>
    <property type="match status" value="2"/>
</dbReference>
<keyword evidence="3" id="KW-1185">Reference proteome</keyword>
<feature type="domain" description="Glycosyltransferase 2-like" evidence="1">
    <location>
        <begin position="131"/>
        <end position="250"/>
    </location>
</feature>
<gene>
    <name evidence="2" type="ORF">NO2_1621</name>
</gene>
<dbReference type="CDD" id="cd02511">
    <property type="entry name" value="Beta4Glucosyltransferase"/>
    <property type="match status" value="1"/>
</dbReference>
<feature type="non-terminal residue" evidence="2">
    <location>
        <position position="553"/>
    </location>
</feature>
<dbReference type="Proteomes" id="UP000275925">
    <property type="component" value="Unassembled WGS sequence"/>
</dbReference>
<dbReference type="AlphaFoldDB" id="A0A388TK20"/>
<sequence length="553" mass="64134">APAEKYCYAWLSRLKDNYDLWPYFLLGKVLFLQEKMDDAYRMLQLVYTKFANDLDFGENIQKEKFMSELYYFYGACCVAKQNYKLGLKLLRRVRRKYYADSPGVDKLIEIAEQRLGGQSQTGTKVELPTISLCMIVRDAAANLDLCLSSVQKVVDEIVIVDTGSQDGTIEIARKYTDKIYHFKWCDDFAKARNESLKYATKDWILVLDDDEALRPESSARIKQFLAEQPAERNVYVVGICECKRTEAEKELLAGQECTSTYVHNVDRLIRNHQGLQYQNALHEIITEKDGGLAYASTLTLLHWGYNEGINQERYLRNFRIMQKELAAKPDDFLTQFNYTRAYSVWDGRAVPELLRNMDRTIDLYLKDDKAFCRMPLAEIYDDYTVILTNERQYAWAEKYCYAWLTRLKDNYDLMPYLRLGKILILAEKIDEAYRILKLVYEKSQNGIPFCAAQHLKGFKSDLYFFYGVACMRTGDYRLGVELMNIVKQEYITNNQVVDNLIEFAQEKVQKLPTISLCMIVRDAAANLDLCLSSVQKVVDEIVIVDTGSRDGTI</sequence>
<evidence type="ECO:0000313" key="3">
    <source>
        <dbReference type="Proteomes" id="UP000275925"/>
    </source>
</evidence>